<reference evidence="2 3" key="1">
    <citation type="submission" date="2019-07" db="EMBL/GenBank/DDBJ databases">
        <title>Paenibacillus thiaminolyticus NRRL B-4156.</title>
        <authorList>
            <person name="Hehnly C."/>
            <person name="Zhang L."/>
        </authorList>
    </citation>
    <scope>NUCLEOTIDE SEQUENCE [LARGE SCALE GENOMIC DNA]</scope>
    <source>
        <strain evidence="2 3">NRRL B-4156</strain>
    </source>
</reference>
<reference evidence="1 4" key="2">
    <citation type="submission" date="2022-05" db="EMBL/GenBank/DDBJ databases">
        <title>Genome Sequencing of Bee-Associated Microbes.</title>
        <authorList>
            <person name="Dunlap C."/>
        </authorList>
    </citation>
    <scope>NUCLEOTIDE SEQUENCE [LARGE SCALE GENOMIC DNA]</scope>
    <source>
        <strain evidence="1 4">NRRL B-14613</strain>
    </source>
</reference>
<evidence type="ECO:0000313" key="2">
    <source>
        <dbReference type="EMBL" id="QDM46158.1"/>
    </source>
</evidence>
<proteinExistence type="predicted"/>
<accession>A0AAP9DYA9</accession>
<dbReference type="GeneID" id="76998988"/>
<dbReference type="AlphaFoldDB" id="A0AAP9DYA9"/>
<dbReference type="Proteomes" id="UP001209276">
    <property type="component" value="Unassembled WGS sequence"/>
</dbReference>
<evidence type="ECO:0000313" key="1">
    <source>
        <dbReference type="EMBL" id="MCY9605780.1"/>
    </source>
</evidence>
<keyword evidence="4" id="KW-1185">Reference proteome</keyword>
<dbReference type="RefSeq" id="WP_087440743.1">
    <property type="nucleotide sequence ID" value="NZ_CABMNB010000010.1"/>
</dbReference>
<name>A0AAP9DYA9_PANTH</name>
<gene>
    <name evidence="2" type="ORF">FLT43_23800</name>
    <name evidence="1" type="ORF">M5W83_01110</name>
</gene>
<dbReference type="Proteomes" id="UP000315377">
    <property type="component" value="Chromosome"/>
</dbReference>
<organism evidence="2 3">
    <name type="scientific">Paenibacillus thiaminolyticus</name>
    <name type="common">Bacillus thiaminolyticus</name>
    <dbReference type="NCBI Taxonomy" id="49283"/>
    <lineage>
        <taxon>Bacteria</taxon>
        <taxon>Bacillati</taxon>
        <taxon>Bacillota</taxon>
        <taxon>Bacilli</taxon>
        <taxon>Bacillales</taxon>
        <taxon>Paenibacillaceae</taxon>
        <taxon>Paenibacillus</taxon>
    </lineage>
</organism>
<dbReference type="EMBL" id="CP041405">
    <property type="protein sequence ID" value="QDM46158.1"/>
    <property type="molecule type" value="Genomic_DNA"/>
</dbReference>
<protein>
    <submittedName>
        <fullName evidence="2">Uncharacterized protein</fullName>
    </submittedName>
</protein>
<evidence type="ECO:0000313" key="4">
    <source>
        <dbReference type="Proteomes" id="UP001209276"/>
    </source>
</evidence>
<dbReference type="EMBL" id="JAMDMM010000003">
    <property type="protein sequence ID" value="MCY9605780.1"/>
    <property type="molecule type" value="Genomic_DNA"/>
</dbReference>
<sequence length="77" mass="8974">MRQPHPAFHSLRLFAEKLQKTAKLQFSLMIFTLLQEFLQNCINFSHANGLKAKNGEKDALFRPLEPPFFYEGVEMSM</sequence>
<evidence type="ECO:0000313" key="3">
    <source>
        <dbReference type="Proteomes" id="UP000315377"/>
    </source>
</evidence>